<dbReference type="GO" id="GO:0019905">
    <property type="term" value="F:syntaxin binding"/>
    <property type="evidence" value="ECO:0007669"/>
    <property type="project" value="InterPro"/>
</dbReference>
<comment type="similarity">
    <text evidence="1">Belongs to the taxilin family.</text>
</comment>
<proteinExistence type="inferred from homology"/>
<dbReference type="PANTHER" id="PTHR16127">
    <property type="entry name" value="TAXILIN"/>
    <property type="match status" value="1"/>
</dbReference>
<accession>A0A5K3FH14</accession>
<dbReference type="Pfam" id="PF09728">
    <property type="entry name" value="Taxilin"/>
    <property type="match status" value="1"/>
</dbReference>
<evidence type="ECO:0000256" key="2">
    <source>
        <dbReference type="SAM" id="Coils"/>
    </source>
</evidence>
<dbReference type="PANTHER" id="PTHR16127:SF13">
    <property type="entry name" value="GH01188P"/>
    <property type="match status" value="1"/>
</dbReference>
<evidence type="ECO:0000256" key="3">
    <source>
        <dbReference type="SAM" id="MobiDB-lite"/>
    </source>
</evidence>
<sequence length="379" mass="44084">MATEEPCDQVHANECEHEENNQKNVLGLTKKQRKRELKSIGYELRDVPEGATDEDKLIALHRKFQLLTAENSDITSKLKQADKRIMLVSAERDQFHDSYNRVAVQKEKLEALCRELQKQNHQIRDQSMAMAQSEDEKRKEVADRFQSGIQEIQTQLNDYLQKNNKLREENQMLAEKLQKFIADHEKREEYTQKVMKTRELEAKLAEAKLTQAKVHHEQELMKEKRATAQALEECELMKQRFDAHKMVEAKLTEQIEFYKAKYQSFNKSMAKSNDLIENAKKEMEKMAKHVRSAESAALDWRSKWELSQKALLEMIDECRKEKEKSQALQKQVDKLSNLCRALRAAKDSSTAPRKEDENNSDAVTEAKAEAENQKENGGS</sequence>
<dbReference type="InterPro" id="IPR026183">
    <property type="entry name" value="Taxilin_fam"/>
</dbReference>
<dbReference type="WBParaSite" id="MCU_008412-RB">
    <property type="protein sequence ID" value="MCU_008412-RB"/>
    <property type="gene ID" value="MCU_008412"/>
</dbReference>
<feature type="region of interest" description="Disordered" evidence="3">
    <location>
        <begin position="1"/>
        <end position="33"/>
    </location>
</feature>
<evidence type="ECO:0000256" key="1">
    <source>
        <dbReference type="ARBA" id="ARBA00009550"/>
    </source>
</evidence>
<keyword evidence="2" id="KW-0175">Coiled coil</keyword>
<feature type="region of interest" description="Disordered" evidence="3">
    <location>
        <begin position="344"/>
        <end position="379"/>
    </location>
</feature>
<feature type="coiled-coil region" evidence="2">
    <location>
        <begin position="99"/>
        <end position="183"/>
    </location>
</feature>
<feature type="compositionally biased region" description="Basic and acidic residues" evidence="3">
    <location>
        <begin position="11"/>
        <end position="21"/>
    </location>
</feature>
<evidence type="ECO:0000313" key="4">
    <source>
        <dbReference type="WBParaSite" id="MCU_008412-RB"/>
    </source>
</evidence>
<organism evidence="4">
    <name type="scientific">Mesocestoides corti</name>
    <name type="common">Flatworm</name>
    <dbReference type="NCBI Taxonomy" id="53468"/>
    <lineage>
        <taxon>Eukaryota</taxon>
        <taxon>Metazoa</taxon>
        <taxon>Spiralia</taxon>
        <taxon>Lophotrochozoa</taxon>
        <taxon>Platyhelminthes</taxon>
        <taxon>Cestoda</taxon>
        <taxon>Eucestoda</taxon>
        <taxon>Cyclophyllidea</taxon>
        <taxon>Mesocestoididae</taxon>
        <taxon>Mesocestoides</taxon>
    </lineage>
</organism>
<reference evidence="4" key="1">
    <citation type="submission" date="2019-11" db="UniProtKB">
        <authorList>
            <consortium name="WormBaseParasite"/>
        </authorList>
    </citation>
    <scope>IDENTIFICATION</scope>
</reference>
<dbReference type="AlphaFoldDB" id="A0A5K3FH14"/>
<protein>
    <submittedName>
        <fullName evidence="4">Alpha-taxilin</fullName>
    </submittedName>
</protein>
<feature type="compositionally biased region" description="Basic and acidic residues" evidence="3">
    <location>
        <begin position="364"/>
        <end position="379"/>
    </location>
</feature>
<name>A0A5K3FH14_MESCO</name>